<evidence type="ECO:0000313" key="2">
    <source>
        <dbReference type="Proteomes" id="UP000622707"/>
    </source>
</evidence>
<name>A0ABS1JMQ6_9BURK</name>
<keyword evidence="2" id="KW-1185">Reference proteome</keyword>
<organism evidence="1 2">
    <name type="scientific">Ramlibacter alkalitolerans</name>
    <dbReference type="NCBI Taxonomy" id="2039631"/>
    <lineage>
        <taxon>Bacteria</taxon>
        <taxon>Pseudomonadati</taxon>
        <taxon>Pseudomonadota</taxon>
        <taxon>Betaproteobacteria</taxon>
        <taxon>Burkholderiales</taxon>
        <taxon>Comamonadaceae</taxon>
        <taxon>Ramlibacter</taxon>
    </lineage>
</organism>
<proteinExistence type="predicted"/>
<dbReference type="Proteomes" id="UP000622707">
    <property type="component" value="Unassembled WGS sequence"/>
</dbReference>
<evidence type="ECO:0000313" key="1">
    <source>
        <dbReference type="EMBL" id="MBL0425411.1"/>
    </source>
</evidence>
<protein>
    <submittedName>
        <fullName evidence="1">Uncharacterized protein</fullName>
    </submittedName>
</protein>
<gene>
    <name evidence="1" type="ORF">JI746_09835</name>
</gene>
<accession>A0ABS1JMQ6</accession>
<comment type="caution">
    <text evidence="1">The sequence shown here is derived from an EMBL/GenBank/DDBJ whole genome shotgun (WGS) entry which is preliminary data.</text>
</comment>
<dbReference type="EMBL" id="JAEQND010000005">
    <property type="protein sequence ID" value="MBL0425411.1"/>
    <property type="molecule type" value="Genomic_DNA"/>
</dbReference>
<sequence length="120" mass="13564">MSVWAIESIQELPEVTLRDWAVFEVPLYGPEQPWTRHLAGWSCEGGHGQVCSPVAAFDPVTATCMTQSGRVYRLLRAPGLCSDGQYVLNRWMRINRMPQMRDVTAEVFLAIQDAARARLQ</sequence>
<dbReference type="RefSeq" id="WP_201688989.1">
    <property type="nucleotide sequence ID" value="NZ_JAEQND010000005.1"/>
</dbReference>
<reference evidence="1 2" key="1">
    <citation type="journal article" date="2017" name="Int. J. Syst. Evol. Microbiol.">
        <title>Ramlibacter alkalitolerans sp. nov., alkali-tolerant bacterium isolated from soil of ginseng.</title>
        <authorList>
            <person name="Lee D.H."/>
            <person name="Cha C.J."/>
        </authorList>
    </citation>
    <scope>NUCLEOTIDE SEQUENCE [LARGE SCALE GENOMIC DNA]</scope>
    <source>
        <strain evidence="1 2">KACC 19305</strain>
    </source>
</reference>